<accession>A0A6A6X2L3</accession>
<dbReference type="Proteomes" id="UP000799757">
    <property type="component" value="Unassembled WGS sequence"/>
</dbReference>
<dbReference type="OrthoDB" id="10356426at2759"/>
<keyword evidence="2" id="KW-1185">Reference proteome</keyword>
<dbReference type="EMBL" id="MU002073">
    <property type="protein sequence ID" value="KAF2790451.1"/>
    <property type="molecule type" value="Genomic_DNA"/>
</dbReference>
<proteinExistence type="predicted"/>
<evidence type="ECO:0000313" key="1">
    <source>
        <dbReference type="EMBL" id="KAF2790451.1"/>
    </source>
</evidence>
<name>A0A6A6X2L3_9PLEO</name>
<gene>
    <name evidence="1" type="ORF">K505DRAFT_364724</name>
</gene>
<reference evidence="1" key="1">
    <citation type="journal article" date="2020" name="Stud. Mycol.">
        <title>101 Dothideomycetes genomes: a test case for predicting lifestyles and emergence of pathogens.</title>
        <authorList>
            <person name="Haridas S."/>
            <person name="Albert R."/>
            <person name="Binder M."/>
            <person name="Bloem J."/>
            <person name="Labutti K."/>
            <person name="Salamov A."/>
            <person name="Andreopoulos B."/>
            <person name="Baker S."/>
            <person name="Barry K."/>
            <person name="Bills G."/>
            <person name="Bluhm B."/>
            <person name="Cannon C."/>
            <person name="Castanera R."/>
            <person name="Culley D."/>
            <person name="Daum C."/>
            <person name="Ezra D."/>
            <person name="Gonzalez J."/>
            <person name="Henrissat B."/>
            <person name="Kuo A."/>
            <person name="Liang C."/>
            <person name="Lipzen A."/>
            <person name="Lutzoni F."/>
            <person name="Magnuson J."/>
            <person name="Mondo S."/>
            <person name="Nolan M."/>
            <person name="Ohm R."/>
            <person name="Pangilinan J."/>
            <person name="Park H.-J."/>
            <person name="Ramirez L."/>
            <person name="Alfaro M."/>
            <person name="Sun H."/>
            <person name="Tritt A."/>
            <person name="Yoshinaga Y."/>
            <person name="Zwiers L.-H."/>
            <person name="Turgeon B."/>
            <person name="Goodwin S."/>
            <person name="Spatafora J."/>
            <person name="Crous P."/>
            <person name="Grigoriev I."/>
        </authorList>
    </citation>
    <scope>NUCLEOTIDE SEQUENCE</scope>
    <source>
        <strain evidence="1">CBS 109.77</strain>
    </source>
</reference>
<protein>
    <recommendedName>
        <fullName evidence="3">HTH myb-type domain-containing protein</fullName>
    </recommendedName>
</protein>
<organism evidence="1 2">
    <name type="scientific">Melanomma pulvis-pyrius CBS 109.77</name>
    <dbReference type="NCBI Taxonomy" id="1314802"/>
    <lineage>
        <taxon>Eukaryota</taxon>
        <taxon>Fungi</taxon>
        <taxon>Dikarya</taxon>
        <taxon>Ascomycota</taxon>
        <taxon>Pezizomycotina</taxon>
        <taxon>Dothideomycetes</taxon>
        <taxon>Pleosporomycetidae</taxon>
        <taxon>Pleosporales</taxon>
        <taxon>Melanommataceae</taxon>
        <taxon>Melanomma</taxon>
    </lineage>
</organism>
<dbReference type="AlphaFoldDB" id="A0A6A6X2L3"/>
<sequence>MAQPPPKKLDPQVADRINTERKKGWNNGEGLFLVSNLKRIGQHWRAKARAK</sequence>
<evidence type="ECO:0000313" key="2">
    <source>
        <dbReference type="Proteomes" id="UP000799757"/>
    </source>
</evidence>
<evidence type="ECO:0008006" key="3">
    <source>
        <dbReference type="Google" id="ProtNLM"/>
    </source>
</evidence>